<reference evidence="1 2" key="1">
    <citation type="submission" date="2017-05" db="EMBL/GenBank/DDBJ databases">
        <title>The Genome Sequence of Tsuchiyaea wingfieldii DSM 27421.</title>
        <authorList>
            <person name="Cuomo C."/>
            <person name="Passer A."/>
            <person name="Billmyre B."/>
            <person name="Heitman J."/>
        </authorList>
    </citation>
    <scope>NUCLEOTIDE SEQUENCE [LARGE SCALE GENOMIC DNA]</scope>
    <source>
        <strain evidence="1 2">DSM 27421</strain>
    </source>
</reference>
<protein>
    <submittedName>
        <fullName evidence="1">Mitochondrial division protein 1</fullName>
    </submittedName>
</protein>
<comment type="caution">
    <text evidence="1">The sequence shown here is derived from an EMBL/GenBank/DDBJ whole genome shotgun (WGS) entry which is preliminary data.</text>
</comment>
<evidence type="ECO:0000313" key="1">
    <source>
        <dbReference type="EMBL" id="TYJ51157.1"/>
    </source>
</evidence>
<evidence type="ECO:0000313" key="2">
    <source>
        <dbReference type="Proteomes" id="UP000322245"/>
    </source>
</evidence>
<sequence>MGALSELHKYEYPVTALQFNSRKIVACTGENGVEVYNRTTEEHKQLVVGGHTKPAEKMRFIDKYL</sequence>
<dbReference type="Proteomes" id="UP000322245">
    <property type="component" value="Unassembled WGS sequence"/>
</dbReference>
<dbReference type="EMBL" id="NIDF01000378">
    <property type="protein sequence ID" value="TYJ51157.1"/>
    <property type="molecule type" value="Genomic_DNA"/>
</dbReference>
<organism evidence="1 2">
    <name type="scientific">Cryptococcus floricola</name>
    <dbReference type="NCBI Taxonomy" id="2591691"/>
    <lineage>
        <taxon>Eukaryota</taxon>
        <taxon>Fungi</taxon>
        <taxon>Dikarya</taxon>
        <taxon>Basidiomycota</taxon>
        <taxon>Agaricomycotina</taxon>
        <taxon>Tremellomycetes</taxon>
        <taxon>Tremellales</taxon>
        <taxon>Cryptococcaceae</taxon>
        <taxon>Cryptococcus</taxon>
    </lineage>
</organism>
<dbReference type="AlphaFoldDB" id="A0A5D3AHV1"/>
<gene>
    <name evidence="1" type="ORF">B9479_008287</name>
</gene>
<keyword evidence="2" id="KW-1185">Reference proteome</keyword>
<name>A0A5D3AHV1_9TREE</name>
<proteinExistence type="predicted"/>
<accession>A0A5D3AHV1</accession>
<feature type="non-terminal residue" evidence="1">
    <location>
        <position position="65"/>
    </location>
</feature>